<protein>
    <submittedName>
        <fullName evidence="1">Uncharacterized protein</fullName>
    </submittedName>
</protein>
<evidence type="ECO:0000313" key="2">
    <source>
        <dbReference type="Proteomes" id="UP000324222"/>
    </source>
</evidence>
<sequence length="105" mass="11711">MCSSTEGVNSNIEILDHNSLSFNNFNIFSFSRPDKPLNKPLVPKPFLRPPSPLHWYLLRETSSITHHTHTRSILKSKIPTFSGAREEGLKAALVQSGRAARKGSV</sequence>
<dbReference type="EMBL" id="VSRR010019581">
    <property type="protein sequence ID" value="MPC62361.1"/>
    <property type="molecule type" value="Genomic_DNA"/>
</dbReference>
<organism evidence="1 2">
    <name type="scientific">Portunus trituberculatus</name>
    <name type="common">Swimming crab</name>
    <name type="synonym">Neptunus trituberculatus</name>
    <dbReference type="NCBI Taxonomy" id="210409"/>
    <lineage>
        <taxon>Eukaryota</taxon>
        <taxon>Metazoa</taxon>
        <taxon>Ecdysozoa</taxon>
        <taxon>Arthropoda</taxon>
        <taxon>Crustacea</taxon>
        <taxon>Multicrustacea</taxon>
        <taxon>Malacostraca</taxon>
        <taxon>Eumalacostraca</taxon>
        <taxon>Eucarida</taxon>
        <taxon>Decapoda</taxon>
        <taxon>Pleocyemata</taxon>
        <taxon>Brachyura</taxon>
        <taxon>Eubrachyura</taxon>
        <taxon>Portunoidea</taxon>
        <taxon>Portunidae</taxon>
        <taxon>Portuninae</taxon>
        <taxon>Portunus</taxon>
    </lineage>
</organism>
<keyword evidence="2" id="KW-1185">Reference proteome</keyword>
<evidence type="ECO:0000313" key="1">
    <source>
        <dbReference type="EMBL" id="MPC62361.1"/>
    </source>
</evidence>
<proteinExistence type="predicted"/>
<gene>
    <name evidence="1" type="ORF">E2C01_056445</name>
</gene>
<comment type="caution">
    <text evidence="1">The sequence shown here is derived from an EMBL/GenBank/DDBJ whole genome shotgun (WGS) entry which is preliminary data.</text>
</comment>
<accession>A0A5B7GQC8</accession>
<name>A0A5B7GQC8_PORTR</name>
<dbReference type="Proteomes" id="UP000324222">
    <property type="component" value="Unassembled WGS sequence"/>
</dbReference>
<reference evidence="1 2" key="1">
    <citation type="submission" date="2019-05" db="EMBL/GenBank/DDBJ databases">
        <title>Another draft genome of Portunus trituberculatus and its Hox gene families provides insights of decapod evolution.</title>
        <authorList>
            <person name="Jeong J.-H."/>
            <person name="Song I."/>
            <person name="Kim S."/>
            <person name="Choi T."/>
            <person name="Kim D."/>
            <person name="Ryu S."/>
            <person name="Kim W."/>
        </authorList>
    </citation>
    <scope>NUCLEOTIDE SEQUENCE [LARGE SCALE GENOMIC DNA]</scope>
    <source>
        <tissue evidence="1">Muscle</tissue>
    </source>
</reference>
<dbReference type="AlphaFoldDB" id="A0A5B7GQC8"/>